<dbReference type="PROSITE" id="PS50850">
    <property type="entry name" value="MFS"/>
    <property type="match status" value="1"/>
</dbReference>
<dbReference type="CDD" id="cd17321">
    <property type="entry name" value="MFS_MMR_MDR_like"/>
    <property type="match status" value="1"/>
</dbReference>
<feature type="compositionally biased region" description="Polar residues" evidence="8">
    <location>
        <begin position="23"/>
        <end position="33"/>
    </location>
</feature>
<feature type="transmembrane region" description="Helical" evidence="9">
    <location>
        <begin position="173"/>
        <end position="191"/>
    </location>
</feature>
<evidence type="ECO:0000256" key="4">
    <source>
        <dbReference type="ARBA" id="ARBA00022475"/>
    </source>
</evidence>
<dbReference type="GO" id="GO:0005886">
    <property type="term" value="C:plasma membrane"/>
    <property type="evidence" value="ECO:0007669"/>
    <property type="project" value="UniProtKB-SubCell"/>
</dbReference>
<keyword evidence="5 9" id="KW-0812">Transmembrane</keyword>
<feature type="transmembrane region" description="Helical" evidence="9">
    <location>
        <begin position="372"/>
        <end position="388"/>
    </location>
</feature>
<comment type="similarity">
    <text evidence="2">Belongs to the major facilitator superfamily. EmrB family.</text>
</comment>
<reference evidence="11 12" key="1">
    <citation type="journal article" date="2010" name="Stand. Genomic Sci.">
        <title>Complete genome sequence of Intrasporangium calvum type strain (7 KIP).</title>
        <authorList>
            <person name="Del Rio T.G."/>
            <person name="Chertkov O."/>
            <person name="Yasawong M."/>
            <person name="Lucas S."/>
            <person name="Deshpande S."/>
            <person name="Cheng J.F."/>
            <person name="Detter C."/>
            <person name="Tapia R."/>
            <person name="Han C."/>
            <person name="Goodwin L."/>
            <person name="Pitluck S."/>
            <person name="Liolios K."/>
            <person name="Ivanova N."/>
            <person name="Mavromatis K."/>
            <person name="Pati A."/>
            <person name="Chen A."/>
            <person name="Palaniappan K."/>
            <person name="Land M."/>
            <person name="Hauser L."/>
            <person name="Chang Y.J."/>
            <person name="Jeffries C.D."/>
            <person name="Rohde M."/>
            <person name="Pukall R."/>
            <person name="Sikorski J."/>
            <person name="Goker M."/>
            <person name="Woyke T."/>
            <person name="Bristow J."/>
            <person name="Eisen J.A."/>
            <person name="Markowitz V."/>
            <person name="Hugenholtz P."/>
            <person name="Kyrpides N.C."/>
            <person name="Klenk H.P."/>
            <person name="Lapidus A."/>
        </authorList>
    </citation>
    <scope>NUCLEOTIDE SEQUENCE [LARGE SCALE GENOMIC DNA]</scope>
    <source>
        <strain evidence="12">ATCC 23552 / DSM 43043 / JCM 3097 / NBRC 12989 / 7 KIP</strain>
    </source>
</reference>
<dbReference type="STRING" id="710696.Intca_2732"/>
<dbReference type="PRINTS" id="PR01036">
    <property type="entry name" value="TCRTETB"/>
</dbReference>
<feature type="transmembrane region" description="Helical" evidence="9">
    <location>
        <begin position="444"/>
        <end position="462"/>
    </location>
</feature>
<dbReference type="PANTHER" id="PTHR42718:SF42">
    <property type="entry name" value="EXPORT PROTEIN"/>
    <property type="match status" value="1"/>
</dbReference>
<feature type="transmembrane region" description="Helical" evidence="9">
    <location>
        <begin position="235"/>
        <end position="253"/>
    </location>
</feature>
<dbReference type="eggNOG" id="COG0477">
    <property type="taxonomic scope" value="Bacteria"/>
</dbReference>
<evidence type="ECO:0000256" key="8">
    <source>
        <dbReference type="SAM" id="MobiDB-lite"/>
    </source>
</evidence>
<feature type="transmembrane region" description="Helical" evidence="9">
    <location>
        <begin position="84"/>
        <end position="103"/>
    </location>
</feature>
<dbReference type="AlphaFoldDB" id="E6S958"/>
<dbReference type="Proteomes" id="UP000008914">
    <property type="component" value="Chromosome"/>
</dbReference>
<name>E6S958_INTC7</name>
<keyword evidence="12" id="KW-1185">Reference proteome</keyword>
<dbReference type="Gene3D" id="1.20.1720.10">
    <property type="entry name" value="Multidrug resistance protein D"/>
    <property type="match status" value="1"/>
</dbReference>
<dbReference type="Pfam" id="PF07690">
    <property type="entry name" value="MFS_1"/>
    <property type="match status" value="1"/>
</dbReference>
<accession>E6S958</accession>
<dbReference type="InterPro" id="IPR036259">
    <property type="entry name" value="MFS_trans_sf"/>
</dbReference>
<dbReference type="InterPro" id="IPR011701">
    <property type="entry name" value="MFS"/>
</dbReference>
<evidence type="ECO:0000256" key="2">
    <source>
        <dbReference type="ARBA" id="ARBA00008537"/>
    </source>
</evidence>
<evidence type="ECO:0000259" key="10">
    <source>
        <dbReference type="PROSITE" id="PS50850"/>
    </source>
</evidence>
<feature type="transmembrane region" description="Helical" evidence="9">
    <location>
        <begin position="400"/>
        <end position="423"/>
    </location>
</feature>
<feature type="transmembrane region" description="Helical" evidence="9">
    <location>
        <begin position="307"/>
        <end position="329"/>
    </location>
</feature>
<evidence type="ECO:0000256" key="7">
    <source>
        <dbReference type="ARBA" id="ARBA00023136"/>
    </source>
</evidence>
<feature type="transmembrane region" description="Helical" evidence="9">
    <location>
        <begin position="203"/>
        <end position="223"/>
    </location>
</feature>
<evidence type="ECO:0000256" key="5">
    <source>
        <dbReference type="ARBA" id="ARBA00022692"/>
    </source>
</evidence>
<feature type="transmembrane region" description="Helical" evidence="9">
    <location>
        <begin position="50"/>
        <end position="78"/>
    </location>
</feature>
<keyword evidence="3" id="KW-0813">Transport</keyword>
<feature type="region of interest" description="Disordered" evidence="8">
    <location>
        <begin position="1"/>
        <end position="44"/>
    </location>
</feature>
<feature type="transmembrane region" description="Helical" evidence="9">
    <location>
        <begin position="265"/>
        <end position="286"/>
    </location>
</feature>
<feature type="compositionally biased region" description="Gly residues" evidence="8">
    <location>
        <begin position="8"/>
        <end position="17"/>
    </location>
</feature>
<dbReference type="GO" id="GO:0022857">
    <property type="term" value="F:transmembrane transporter activity"/>
    <property type="evidence" value="ECO:0007669"/>
    <property type="project" value="InterPro"/>
</dbReference>
<evidence type="ECO:0000256" key="3">
    <source>
        <dbReference type="ARBA" id="ARBA00022448"/>
    </source>
</evidence>
<evidence type="ECO:0000256" key="1">
    <source>
        <dbReference type="ARBA" id="ARBA00004651"/>
    </source>
</evidence>
<feature type="transmembrane region" description="Helical" evidence="9">
    <location>
        <begin position="115"/>
        <end position="132"/>
    </location>
</feature>
<feature type="transmembrane region" description="Helical" evidence="9">
    <location>
        <begin position="341"/>
        <end position="360"/>
    </location>
</feature>
<dbReference type="InterPro" id="IPR004638">
    <property type="entry name" value="EmrB-like"/>
</dbReference>
<evidence type="ECO:0000256" key="6">
    <source>
        <dbReference type="ARBA" id="ARBA00022989"/>
    </source>
</evidence>
<keyword evidence="4" id="KW-1003">Cell membrane</keyword>
<dbReference type="EMBL" id="CP002343">
    <property type="protein sequence ID" value="ADU49233.1"/>
    <property type="molecule type" value="Genomic_DNA"/>
</dbReference>
<feature type="transmembrane region" description="Helical" evidence="9">
    <location>
        <begin position="498"/>
        <end position="515"/>
    </location>
</feature>
<sequence length="523" mass="54638">MGSLCVRGGPGPLGEWGEGMTSEGRTTRVSEGSRTAAPTEEPPRSPWPALWAMVLGFFMILVDSTIVSVATPAIMVAFDANVNGVVWVTSAYLLAYAVPLLITGRLGDRYGPKRLYLIGLTVFTLASLWCGLTDTIGALVVARVVQGIGASMLTPQTMAVITRTFPAASRGQAMALWGATAGVAMLVGPILGGLLTDGPGWEWIFFVNVPVGIVGLVLAIRLVPRLETHTHSFDWLGVVLSAVGMFLIVFAIQEGETYDWGTITGPVSIPALIILGLIVIGVFLWWQRRNSREPLLPLGLFRDRNFSLANAGISAVGCSITAMAFPLMLYAQGVRGLSPTGAALLLAPMAVISGGLAPVAGRLTDRLHPRSLASFGVVTTAGAIFWLASVMRPDTETWQLLLPMSLMGVGSPFLWAPLSATATRNLPMSAAGAGSGVYNTTRQVGAVLGSAAIAVLMQARLATNLPGIPTDGAAIRQGGGTMPPAIADGFAAAMAESMVLPAAVLLAGVVAVLFFERPRHQTA</sequence>
<keyword evidence="6 9" id="KW-1133">Transmembrane helix</keyword>
<evidence type="ECO:0000313" key="12">
    <source>
        <dbReference type="Proteomes" id="UP000008914"/>
    </source>
</evidence>
<dbReference type="Gene3D" id="1.20.1250.20">
    <property type="entry name" value="MFS general substrate transporter like domains"/>
    <property type="match status" value="1"/>
</dbReference>
<dbReference type="NCBIfam" id="TIGR00711">
    <property type="entry name" value="efflux_EmrB"/>
    <property type="match status" value="1"/>
</dbReference>
<dbReference type="FunFam" id="1.20.1720.10:FF:000021">
    <property type="entry name" value="Drug resistance transporter, EmrB/QacA subfamily"/>
    <property type="match status" value="1"/>
</dbReference>
<dbReference type="SUPFAM" id="SSF103473">
    <property type="entry name" value="MFS general substrate transporter"/>
    <property type="match status" value="1"/>
</dbReference>
<protein>
    <submittedName>
        <fullName evidence="11">Drug resistance transporter, EmrB/QacA subfamily</fullName>
    </submittedName>
</protein>
<proteinExistence type="inferred from homology"/>
<evidence type="ECO:0000256" key="9">
    <source>
        <dbReference type="SAM" id="Phobius"/>
    </source>
</evidence>
<gene>
    <name evidence="11" type="ordered locus">Intca_2732</name>
</gene>
<organism evidence="11 12">
    <name type="scientific">Intrasporangium calvum (strain ATCC 23552 / DSM 43043 / JCM 3097 / NBRC 12989 / NCIMB 10167 / NRRL B-3866 / 7 KIP)</name>
    <dbReference type="NCBI Taxonomy" id="710696"/>
    <lineage>
        <taxon>Bacteria</taxon>
        <taxon>Bacillati</taxon>
        <taxon>Actinomycetota</taxon>
        <taxon>Actinomycetes</taxon>
        <taxon>Micrococcales</taxon>
        <taxon>Intrasporangiaceae</taxon>
        <taxon>Intrasporangium</taxon>
    </lineage>
</organism>
<comment type="subcellular location">
    <subcellularLocation>
        <location evidence="1">Cell membrane</location>
        <topology evidence="1">Multi-pass membrane protein</topology>
    </subcellularLocation>
</comment>
<evidence type="ECO:0000313" key="11">
    <source>
        <dbReference type="EMBL" id="ADU49233.1"/>
    </source>
</evidence>
<dbReference type="PANTHER" id="PTHR42718">
    <property type="entry name" value="MAJOR FACILITATOR SUPERFAMILY MULTIDRUG TRANSPORTER MFSC"/>
    <property type="match status" value="1"/>
</dbReference>
<dbReference type="InterPro" id="IPR020846">
    <property type="entry name" value="MFS_dom"/>
</dbReference>
<dbReference type="HOGENOM" id="CLU_000960_28_1_11"/>
<feature type="domain" description="Major facilitator superfamily (MFS) profile" evidence="10">
    <location>
        <begin position="49"/>
        <end position="520"/>
    </location>
</feature>
<dbReference type="KEGG" id="ica:Intca_2732"/>
<keyword evidence="7 9" id="KW-0472">Membrane</keyword>